<dbReference type="SUPFAM" id="SSF53474">
    <property type="entry name" value="alpha/beta-Hydrolases"/>
    <property type="match status" value="1"/>
</dbReference>
<dbReference type="InterPro" id="IPR050585">
    <property type="entry name" value="Xaa-Pro_dipeptidyl-ppase/CocE"/>
</dbReference>
<dbReference type="GO" id="GO:0008239">
    <property type="term" value="F:dipeptidyl-peptidase activity"/>
    <property type="evidence" value="ECO:0007669"/>
    <property type="project" value="InterPro"/>
</dbReference>
<keyword evidence="1" id="KW-0378">Hydrolase</keyword>
<feature type="domain" description="Xaa-Pro dipeptidyl-peptidase C-terminal" evidence="2">
    <location>
        <begin position="321"/>
        <end position="558"/>
    </location>
</feature>
<dbReference type="RefSeq" id="WP_151530800.1">
    <property type="nucleotide sequence ID" value="NZ_JASIRE010000006.1"/>
</dbReference>
<reference evidence="3 4" key="1">
    <citation type="journal article" date="2017" name="Poromechanics V (2013)">
        <title>Genomic Characterization of the Arsenic-Tolerant Actinobacterium, &lt;i&gt;Rhodococcus erythropolis&lt;/i&gt; S43.</title>
        <authorList>
            <person name="Retamal-Morales G."/>
            <person name="Mehnert M."/>
            <person name="Schwabe R."/>
            <person name="Tischler D."/>
            <person name="Schloemann M."/>
            <person name="Levican G.J."/>
        </authorList>
    </citation>
    <scope>NUCLEOTIDE SEQUENCE [LARGE SCALE GENOMIC DNA]</scope>
    <source>
        <strain evidence="3 4">S43</strain>
    </source>
</reference>
<evidence type="ECO:0000256" key="1">
    <source>
        <dbReference type="ARBA" id="ARBA00022801"/>
    </source>
</evidence>
<dbReference type="InterPro" id="IPR005674">
    <property type="entry name" value="CocE/Ser_esterase"/>
</dbReference>
<organism evidence="3 4">
    <name type="scientific">Rhodococcus erythropolis</name>
    <name type="common">Arthrobacter picolinophilus</name>
    <dbReference type="NCBI Taxonomy" id="1833"/>
    <lineage>
        <taxon>Bacteria</taxon>
        <taxon>Bacillati</taxon>
        <taxon>Actinomycetota</taxon>
        <taxon>Actinomycetes</taxon>
        <taxon>Mycobacteriales</taxon>
        <taxon>Nocardiaceae</taxon>
        <taxon>Rhodococcus</taxon>
        <taxon>Rhodococcus erythropolis group</taxon>
    </lineage>
</organism>
<dbReference type="InterPro" id="IPR029058">
    <property type="entry name" value="AB_hydrolase_fold"/>
</dbReference>
<dbReference type="PANTHER" id="PTHR43056">
    <property type="entry name" value="PEPTIDASE S9 PROLYL OLIGOPEPTIDASE"/>
    <property type="match status" value="1"/>
</dbReference>
<dbReference type="Proteomes" id="UP000325576">
    <property type="component" value="Unassembled WGS sequence"/>
</dbReference>
<dbReference type="PANTHER" id="PTHR43056:SF10">
    <property type="entry name" value="COCE_NOND FAMILY, PUTATIVE (AFU_ORTHOLOGUE AFUA_7G00600)-RELATED"/>
    <property type="match status" value="1"/>
</dbReference>
<protein>
    <submittedName>
        <fullName evidence="3">Peptidase S15</fullName>
    </submittedName>
</protein>
<dbReference type="Pfam" id="PF08530">
    <property type="entry name" value="PepX_C"/>
    <property type="match status" value="1"/>
</dbReference>
<dbReference type="InterPro" id="IPR013736">
    <property type="entry name" value="Xaa-Pro_dipept_C"/>
</dbReference>
<accession>A0A5N5EJV1</accession>
<dbReference type="Gene3D" id="3.40.50.1820">
    <property type="entry name" value="alpha/beta hydrolase"/>
    <property type="match status" value="1"/>
</dbReference>
<comment type="caution">
    <text evidence="3">The sequence shown here is derived from an EMBL/GenBank/DDBJ whole genome shotgun (WGS) entry which is preliminary data.</text>
</comment>
<evidence type="ECO:0000259" key="2">
    <source>
        <dbReference type="SMART" id="SM00939"/>
    </source>
</evidence>
<sequence>MTEHYLPKSELRDGMRIDWDVRITMDDGITLAADIFRPDDNQQHPVLLAASPYGKGLPFAVGYASQLQSLLGDHPEVSEHSTNAYQVWEYPDPERWVPAGYVCVRIDTRGAGGSEGAIDFFSPRETQDLYQSIEWAAAQPWSNGKVGLLGISYLASNQWQVAELAPPHLAAICPWEGASDYYREYTHHGGITTEFMPSWMPHQVKSVQHGRADAEINPHTGRRVSGLPIRTEQELEENAIAIGDVLRENPNLNSYYQDRSAVLEKVTVPVLSASNWGGMGLHSRGNFEGFARVASDQKWLEVHGLEHWTEFYTNYGLELQREFFDHFLKGQDNGWDKKPPVQLKVRTPDDFFVRAEDEWPLARTEWTRFYLDTDSSTLVPNVPTTDQSVTFKARSEGVMFKLPVLEEELELTGPAALKLFVSSTTADADLFVTMHLFDPTGAEVLFPTAFEPNGPLGQGWLRMSQRTLDDDRSLPYRPWHAHTEASPLIPDAVYEADVEIWPFSIVAPAGYRIGLSIRGQDYTHGLPGKQECAYGRELLGSGAYWHELPGDRDQPHYDGQTTLIGATARRPYVLLPVIPSS</sequence>
<evidence type="ECO:0000313" key="4">
    <source>
        <dbReference type="Proteomes" id="UP000325576"/>
    </source>
</evidence>
<dbReference type="InterPro" id="IPR000383">
    <property type="entry name" value="Xaa-Pro-like_dom"/>
</dbReference>
<evidence type="ECO:0000313" key="3">
    <source>
        <dbReference type="EMBL" id="KAB2586894.1"/>
    </source>
</evidence>
<dbReference type="Gene3D" id="1.10.3020.20">
    <property type="match status" value="1"/>
</dbReference>
<dbReference type="SMART" id="SM00939">
    <property type="entry name" value="PepX_C"/>
    <property type="match status" value="1"/>
</dbReference>
<dbReference type="NCBIfam" id="TIGR00976">
    <property type="entry name" value="CocE_NonD"/>
    <property type="match status" value="1"/>
</dbReference>
<dbReference type="AlphaFoldDB" id="A0A5N5EJV1"/>
<proteinExistence type="predicted"/>
<dbReference type="EMBL" id="MRBO01000108">
    <property type="protein sequence ID" value="KAB2586894.1"/>
    <property type="molecule type" value="Genomic_DNA"/>
</dbReference>
<dbReference type="Gene3D" id="2.60.120.260">
    <property type="entry name" value="Galactose-binding domain-like"/>
    <property type="match status" value="1"/>
</dbReference>
<name>A0A5N5EJV1_RHOER</name>
<dbReference type="InterPro" id="IPR008979">
    <property type="entry name" value="Galactose-bd-like_sf"/>
</dbReference>
<dbReference type="SUPFAM" id="SSF49785">
    <property type="entry name" value="Galactose-binding domain-like"/>
    <property type="match status" value="1"/>
</dbReference>
<dbReference type="Pfam" id="PF02129">
    <property type="entry name" value="Peptidase_S15"/>
    <property type="match status" value="1"/>
</dbReference>
<gene>
    <name evidence="3" type="ORF">BS297_02845</name>
</gene>